<protein>
    <submittedName>
        <fullName evidence="9">L-lactate dehydrogenase complex protein LldF</fullName>
    </submittedName>
</protein>
<dbReference type="InterPro" id="IPR009051">
    <property type="entry name" value="Helical_ferredxn"/>
</dbReference>
<evidence type="ECO:0000313" key="9">
    <source>
        <dbReference type="EMBL" id="SEO46877.1"/>
    </source>
</evidence>
<keyword evidence="4" id="KW-0249">Electron transport</keyword>
<feature type="domain" description="Lactate utilization protein B C-terminal" evidence="7">
    <location>
        <begin position="421"/>
        <end position="496"/>
    </location>
</feature>
<organism evidence="9 10">
    <name type="scientific">Trujillonella endophytica</name>
    <dbReference type="NCBI Taxonomy" id="673521"/>
    <lineage>
        <taxon>Bacteria</taxon>
        <taxon>Bacillati</taxon>
        <taxon>Actinomycetota</taxon>
        <taxon>Actinomycetes</taxon>
        <taxon>Geodermatophilales</taxon>
        <taxon>Geodermatophilaceae</taxon>
        <taxon>Trujillonella</taxon>
    </lineage>
</organism>
<dbReference type="InterPro" id="IPR024569">
    <property type="entry name" value="LutB_C"/>
</dbReference>
<dbReference type="NCBIfam" id="TIGR00273">
    <property type="entry name" value="LutB/LldF family L-lactate oxidation iron-sulfur protein"/>
    <property type="match status" value="1"/>
</dbReference>
<proteinExistence type="predicted"/>
<dbReference type="OrthoDB" id="9782337at2"/>
<keyword evidence="2" id="KW-0479">Metal-binding</keyword>
<dbReference type="GO" id="GO:0006089">
    <property type="term" value="P:lactate metabolic process"/>
    <property type="evidence" value="ECO:0007669"/>
    <property type="project" value="InterPro"/>
</dbReference>
<dbReference type="InterPro" id="IPR037171">
    <property type="entry name" value="NagB/RpiA_transferase-like"/>
</dbReference>
<evidence type="ECO:0000259" key="7">
    <source>
        <dbReference type="Pfam" id="PF11870"/>
    </source>
</evidence>
<dbReference type="STRING" id="673521.SAMN05660991_00455"/>
<evidence type="ECO:0000256" key="4">
    <source>
        <dbReference type="ARBA" id="ARBA00022982"/>
    </source>
</evidence>
<keyword evidence="2" id="KW-0004">4Fe-4S</keyword>
<dbReference type="Proteomes" id="UP000198960">
    <property type="component" value="Unassembled WGS sequence"/>
</dbReference>
<dbReference type="PANTHER" id="PTHR47153">
    <property type="entry name" value="LACTATE UTILIZATION PROTEIN B"/>
    <property type="match status" value="1"/>
</dbReference>
<keyword evidence="2" id="KW-0411">Iron-sulfur</keyword>
<name>A0A1H8PYY9_9ACTN</name>
<dbReference type="SUPFAM" id="SSF100950">
    <property type="entry name" value="NagB/RpiA/CoA transferase-like"/>
    <property type="match status" value="1"/>
</dbReference>
<sequence length="499" mass="53616">MTAVHLGMPKAQRPTLPTAPAGVGNLRGDRPFPAAARDALRDGQLRANLGAATTTIRGKRAGVVAEVPDWAQLREAGRAIKAATMARLDEHLEELERQVTARGGTVHWARDATEANAIVTALVRATGADEVVKVKSMATQEIGLNEALEAAGITALETDLAELIVQLGEDRPSHILVPAIHRNRAEIREIFARTIPGVDPGLTDDPRRLAMAARTHLRERFLRARVAVSGANFAVAETGTLAVVESEGNGRMCLTLPQTLITVMGIEKLVPTWRDLEVFLQLLPRSSTGERMNPYTSLWAGVTPGDGPQEFHLVLLDNGRTAVLADEVGREALHCIRCSACLNVCPVYERAGGHAYGSVYPGPIGAVLSPQLTGMSGDENDPNASLPYASTLCGACYDVCPVAIDIPSMLVHLRGEHVEAQQRTTPEAAAFRALARVMSHPRLWRLAQRAAGLGRFLARGRPTLPAALPPPASAWTRARDLPTPPRETFTQAWAREHGA</sequence>
<dbReference type="AlphaFoldDB" id="A0A1H8PYY9"/>
<evidence type="ECO:0000313" key="10">
    <source>
        <dbReference type="Proteomes" id="UP000198960"/>
    </source>
</evidence>
<evidence type="ECO:0000256" key="2">
    <source>
        <dbReference type="ARBA" id="ARBA00022485"/>
    </source>
</evidence>
<dbReference type="RefSeq" id="WP_091939640.1">
    <property type="nucleotide sequence ID" value="NZ_FOEE01000001.1"/>
</dbReference>
<gene>
    <name evidence="9" type="ORF">SAMN05660991_00455</name>
</gene>
<evidence type="ECO:0000256" key="1">
    <source>
        <dbReference type="ARBA" id="ARBA00022448"/>
    </source>
</evidence>
<dbReference type="InterPro" id="IPR003741">
    <property type="entry name" value="LUD_dom"/>
</dbReference>
<dbReference type="InterPro" id="IPR004452">
    <property type="entry name" value="LutB/LldF"/>
</dbReference>
<keyword evidence="2" id="KW-0408">Iron</keyword>
<dbReference type="Pfam" id="PF02589">
    <property type="entry name" value="LUD_dom"/>
    <property type="match status" value="1"/>
</dbReference>
<evidence type="ECO:0000256" key="3">
    <source>
        <dbReference type="ARBA" id="ARBA00022737"/>
    </source>
</evidence>
<evidence type="ECO:0000256" key="5">
    <source>
        <dbReference type="SAM" id="MobiDB-lite"/>
    </source>
</evidence>
<dbReference type="InterPro" id="IPR024185">
    <property type="entry name" value="FTHF_cligase-like_sf"/>
</dbReference>
<dbReference type="SUPFAM" id="SSF54862">
    <property type="entry name" value="4Fe-4S ferredoxins"/>
    <property type="match status" value="1"/>
</dbReference>
<dbReference type="EMBL" id="FOEE01000001">
    <property type="protein sequence ID" value="SEO46877.1"/>
    <property type="molecule type" value="Genomic_DNA"/>
</dbReference>
<evidence type="ECO:0000259" key="8">
    <source>
        <dbReference type="Pfam" id="PF13183"/>
    </source>
</evidence>
<keyword evidence="10" id="KW-1185">Reference proteome</keyword>
<dbReference type="Pfam" id="PF13183">
    <property type="entry name" value="Fer4_8"/>
    <property type="match status" value="1"/>
</dbReference>
<keyword evidence="3" id="KW-0677">Repeat</keyword>
<reference evidence="10" key="1">
    <citation type="submission" date="2016-10" db="EMBL/GenBank/DDBJ databases">
        <authorList>
            <person name="Varghese N."/>
            <person name="Submissions S."/>
        </authorList>
    </citation>
    <scope>NUCLEOTIDE SEQUENCE [LARGE SCALE GENOMIC DNA]</scope>
    <source>
        <strain evidence="10">DSM 45413</strain>
    </source>
</reference>
<dbReference type="Gene3D" id="1.10.1060.10">
    <property type="entry name" value="Alpha-helical ferredoxin"/>
    <property type="match status" value="1"/>
</dbReference>
<evidence type="ECO:0000259" key="6">
    <source>
        <dbReference type="Pfam" id="PF02589"/>
    </source>
</evidence>
<dbReference type="InterPro" id="IPR017896">
    <property type="entry name" value="4Fe4S_Fe-S-bd"/>
</dbReference>
<dbReference type="Pfam" id="PF11870">
    <property type="entry name" value="LutB_C"/>
    <property type="match status" value="1"/>
</dbReference>
<dbReference type="PANTHER" id="PTHR47153:SF2">
    <property type="entry name" value="LACTATE UTILIZATION PROTEIN B"/>
    <property type="match status" value="1"/>
</dbReference>
<dbReference type="GO" id="GO:0051539">
    <property type="term" value="F:4 iron, 4 sulfur cluster binding"/>
    <property type="evidence" value="ECO:0007669"/>
    <property type="project" value="UniProtKB-KW"/>
</dbReference>
<feature type="domain" description="4Fe-4S ferredoxin-type" evidence="8">
    <location>
        <begin position="332"/>
        <end position="404"/>
    </location>
</feature>
<dbReference type="Gene3D" id="3.40.50.10420">
    <property type="entry name" value="NagB/RpiA/CoA transferase-like"/>
    <property type="match status" value="1"/>
</dbReference>
<accession>A0A1H8PYY9</accession>
<feature type="region of interest" description="Disordered" evidence="5">
    <location>
        <begin position="1"/>
        <end position="25"/>
    </location>
</feature>
<feature type="domain" description="LUD" evidence="6">
    <location>
        <begin position="92"/>
        <end position="312"/>
    </location>
</feature>
<keyword evidence="1" id="KW-0813">Transport</keyword>